<dbReference type="Pfam" id="PF26125">
    <property type="entry name" value="AcrVA2-like"/>
    <property type="match status" value="1"/>
</dbReference>
<dbReference type="eggNOG" id="ENOG5032XQ0">
    <property type="taxonomic scope" value="Bacteria"/>
</dbReference>
<name>A0A087B668_9BIFI</name>
<comment type="caution">
    <text evidence="1">The sequence shown here is derived from an EMBL/GenBank/DDBJ whole genome shotgun (WGS) entry which is preliminary data.</text>
</comment>
<gene>
    <name evidence="1" type="ORF">BMAGN_1426</name>
</gene>
<dbReference type="STRING" id="1692.BMAGN_1426"/>
<evidence type="ECO:0000313" key="2">
    <source>
        <dbReference type="Proteomes" id="UP000029052"/>
    </source>
</evidence>
<sequence length="328" mass="37072">MCAYLNACKQTLKYIISRYSTLEKGERAYGIWENVADEAELLVITPDIFALAVDTLETTGIMDEWQDLLPLRLLVVFPEPLSDVAPGFNIAPMEMPEAMAGGIQGRDTVKLPSRASSMFLVASTTEGFSTAPVIPLPELRGHVQEAMATLRQGKHVIDMLEKKYFQETDIRSYYAAFQGMSMDHVPVLFGDYKPILPKGLSMKALSRCRREAYCVEPEDALPVCLIAAAYALAREPKVAEQTRTRVTIKKPVKRKQSEVSVIRLRRTQPSAPTGRKYRPRDHRYIVSGHFRNQAYGKGHKQRKRVWIAPYIAGPEDKPLRIREKVHVL</sequence>
<accession>A0A087B668</accession>
<evidence type="ECO:0000313" key="1">
    <source>
        <dbReference type="EMBL" id="KFI66518.1"/>
    </source>
</evidence>
<dbReference type="EMBL" id="JGZB01000013">
    <property type="protein sequence ID" value="KFI66518.1"/>
    <property type="molecule type" value="Genomic_DNA"/>
</dbReference>
<protein>
    <submittedName>
        <fullName evidence="1">Uncharacterized protein</fullName>
    </submittedName>
</protein>
<dbReference type="Proteomes" id="UP000029052">
    <property type="component" value="Unassembled WGS sequence"/>
</dbReference>
<organism evidence="1 2">
    <name type="scientific">Bifidobacterium magnum</name>
    <dbReference type="NCBI Taxonomy" id="1692"/>
    <lineage>
        <taxon>Bacteria</taxon>
        <taxon>Bacillati</taxon>
        <taxon>Actinomycetota</taxon>
        <taxon>Actinomycetes</taxon>
        <taxon>Bifidobacteriales</taxon>
        <taxon>Bifidobacteriaceae</taxon>
        <taxon>Bifidobacterium</taxon>
    </lineage>
</organism>
<keyword evidence="2" id="KW-1185">Reference proteome</keyword>
<dbReference type="AlphaFoldDB" id="A0A087B668"/>
<reference evidence="1 2" key="1">
    <citation type="submission" date="2014-03" db="EMBL/GenBank/DDBJ databases">
        <title>Genomics of Bifidobacteria.</title>
        <authorList>
            <person name="Ventura M."/>
            <person name="Milani C."/>
            <person name="Lugli G.A."/>
        </authorList>
    </citation>
    <scope>NUCLEOTIDE SEQUENCE [LARGE SCALE GENOMIC DNA]</scope>
    <source>
        <strain evidence="1 2">LMG 11591</strain>
    </source>
</reference>
<dbReference type="InterPro" id="IPR058915">
    <property type="entry name" value="AcrVA2-like"/>
</dbReference>
<proteinExistence type="predicted"/>